<dbReference type="EMBL" id="BAABKO010000005">
    <property type="protein sequence ID" value="GAA4780366.1"/>
    <property type="molecule type" value="Genomic_DNA"/>
</dbReference>
<dbReference type="Gene3D" id="2.40.30.100">
    <property type="entry name" value="AF2212/PG0164-like"/>
    <property type="match status" value="1"/>
</dbReference>
<name>A0ABP9AET7_9MICO</name>
<evidence type="ECO:0000313" key="2">
    <source>
        <dbReference type="Proteomes" id="UP001501645"/>
    </source>
</evidence>
<comment type="caution">
    <text evidence="1">The sequence shown here is derived from an EMBL/GenBank/DDBJ whole genome shotgun (WGS) entry which is preliminary data.</text>
</comment>
<dbReference type="Pfam" id="PF13376">
    <property type="entry name" value="OmdA"/>
    <property type="match status" value="1"/>
</dbReference>
<proteinExistence type="predicted"/>
<dbReference type="InterPro" id="IPR037079">
    <property type="entry name" value="AF2212/PG0164-like_sf"/>
</dbReference>
<dbReference type="Proteomes" id="UP001501645">
    <property type="component" value="Unassembled WGS sequence"/>
</dbReference>
<evidence type="ECO:0000313" key="1">
    <source>
        <dbReference type="EMBL" id="GAA4780366.1"/>
    </source>
</evidence>
<organism evidence="1 2">
    <name type="scientific">Microbacterium gilvum</name>
    <dbReference type="NCBI Taxonomy" id="1336204"/>
    <lineage>
        <taxon>Bacteria</taxon>
        <taxon>Bacillati</taxon>
        <taxon>Actinomycetota</taxon>
        <taxon>Actinomycetes</taxon>
        <taxon>Micrococcales</taxon>
        <taxon>Microbacteriaceae</taxon>
        <taxon>Microbacterium</taxon>
    </lineage>
</organism>
<reference evidence="2" key="1">
    <citation type="journal article" date="2019" name="Int. J. Syst. Evol. Microbiol.">
        <title>The Global Catalogue of Microorganisms (GCM) 10K type strain sequencing project: providing services to taxonomists for standard genome sequencing and annotation.</title>
        <authorList>
            <consortium name="The Broad Institute Genomics Platform"/>
            <consortium name="The Broad Institute Genome Sequencing Center for Infectious Disease"/>
            <person name="Wu L."/>
            <person name="Ma J."/>
        </authorList>
    </citation>
    <scope>NUCLEOTIDE SEQUENCE [LARGE SCALE GENOMIC DNA]</scope>
    <source>
        <strain evidence="2">JCM 18537</strain>
    </source>
</reference>
<dbReference type="RefSeq" id="WP_345440015.1">
    <property type="nucleotide sequence ID" value="NZ_BAABKO010000005.1"/>
</dbReference>
<gene>
    <name evidence="1" type="ORF">GCM10023351_26720</name>
</gene>
<accession>A0ABP9AET7</accession>
<evidence type="ECO:0008006" key="3">
    <source>
        <dbReference type="Google" id="ProtNLM"/>
    </source>
</evidence>
<dbReference type="InterPro" id="IPR015018">
    <property type="entry name" value="DUF1905"/>
</dbReference>
<protein>
    <recommendedName>
        <fullName evidence="3">2-isopropylmalate synthase</fullName>
    </recommendedName>
</protein>
<keyword evidence="2" id="KW-1185">Reference proteome</keyword>
<dbReference type="Pfam" id="PF08922">
    <property type="entry name" value="DUF1905"/>
    <property type="match status" value="1"/>
</dbReference>
<dbReference type="SUPFAM" id="SSF141694">
    <property type="entry name" value="AF2212/PG0164-like"/>
    <property type="match status" value="1"/>
</dbReference>
<sequence length="147" mass="15461">MTALTLHTTIHARGPAAAILLDDAQVAALGSAKNPPVVVTIGGATARLRIARMGGENMLGLSKAARAQLGVEIGDEVEVEIALDDAERTVEVPPELVAALAADGVARTAFEALSFTRRKEIARSIAEAKQEATRTRRLEKALADLRT</sequence>